<dbReference type="Gene3D" id="3.30.190.20">
    <property type="match status" value="1"/>
</dbReference>
<feature type="compositionally biased region" description="Polar residues" evidence="16">
    <location>
        <begin position="930"/>
        <end position="951"/>
    </location>
</feature>
<keyword evidence="5" id="KW-0808">Transferase</keyword>
<gene>
    <name evidence="18" type="ORF">H5410_058956</name>
</gene>
<feature type="compositionally biased region" description="Polar residues" evidence="16">
    <location>
        <begin position="478"/>
        <end position="490"/>
    </location>
</feature>
<evidence type="ECO:0000256" key="16">
    <source>
        <dbReference type="SAM" id="MobiDB-lite"/>
    </source>
</evidence>
<dbReference type="CDD" id="cd00403">
    <property type="entry name" value="Ribosomal_L1"/>
    <property type="match status" value="1"/>
</dbReference>
<dbReference type="PROSITE" id="PS00107">
    <property type="entry name" value="PROTEIN_KINASE_ATP"/>
    <property type="match status" value="1"/>
</dbReference>
<dbReference type="Gene3D" id="1.10.510.10">
    <property type="entry name" value="Transferase(Phosphotransferase) domain 1"/>
    <property type="match status" value="1"/>
</dbReference>
<dbReference type="Pfam" id="PF14381">
    <property type="entry name" value="EDR1_CTR1_ARMC3_pept"/>
    <property type="match status" value="2"/>
</dbReference>
<evidence type="ECO:0000256" key="14">
    <source>
        <dbReference type="PROSITE-ProRule" id="PRU10141"/>
    </source>
</evidence>
<feature type="coiled-coil region" evidence="15">
    <location>
        <begin position="1004"/>
        <end position="1031"/>
    </location>
</feature>
<dbReference type="OrthoDB" id="339325at2759"/>
<dbReference type="GO" id="GO:1990904">
    <property type="term" value="C:ribonucleoprotein complex"/>
    <property type="evidence" value="ECO:0007669"/>
    <property type="project" value="UniProtKB-KW"/>
</dbReference>
<evidence type="ECO:0000256" key="2">
    <source>
        <dbReference type="ARBA" id="ARBA00010531"/>
    </source>
</evidence>
<dbReference type="PANTHER" id="PTHR36427:SF4">
    <property type="entry name" value="RIBOSOMAL PROTEIN L1P_L10E FAMILY"/>
    <property type="match status" value="1"/>
</dbReference>
<dbReference type="GO" id="GO:0005840">
    <property type="term" value="C:ribosome"/>
    <property type="evidence" value="ECO:0007669"/>
    <property type="project" value="UniProtKB-KW"/>
</dbReference>
<dbReference type="SUPFAM" id="SSF56808">
    <property type="entry name" value="Ribosomal protein L1"/>
    <property type="match status" value="1"/>
</dbReference>
<feature type="domain" description="Protein kinase" evidence="17">
    <location>
        <begin position="613"/>
        <end position="912"/>
    </location>
</feature>
<feature type="compositionally biased region" description="Low complexity" evidence="16">
    <location>
        <begin position="552"/>
        <end position="561"/>
    </location>
</feature>
<dbReference type="PANTHER" id="PTHR36427">
    <property type="entry name" value="54S RIBOSOMAL PROTEIN L1, MITOCHONDRIAL"/>
    <property type="match status" value="1"/>
</dbReference>
<dbReference type="InterPro" id="IPR055164">
    <property type="entry name" value="EDR1/CTR1/ARMC3-like_pept-like"/>
</dbReference>
<proteinExistence type="inferred from homology"/>
<comment type="catalytic activity">
    <reaction evidence="12">
        <text>L-seryl-[protein] + ATP = O-phospho-L-seryl-[protein] + ADP + H(+)</text>
        <dbReference type="Rhea" id="RHEA:17989"/>
        <dbReference type="Rhea" id="RHEA-COMP:9863"/>
        <dbReference type="Rhea" id="RHEA-COMP:11604"/>
        <dbReference type="ChEBI" id="CHEBI:15378"/>
        <dbReference type="ChEBI" id="CHEBI:29999"/>
        <dbReference type="ChEBI" id="CHEBI:30616"/>
        <dbReference type="ChEBI" id="CHEBI:83421"/>
        <dbReference type="ChEBI" id="CHEBI:456216"/>
        <dbReference type="EC" id="2.7.11.1"/>
    </reaction>
</comment>
<keyword evidence="6 14" id="KW-0547">Nucleotide-binding</keyword>
<keyword evidence="15" id="KW-0175">Coiled coil</keyword>
<evidence type="ECO:0000256" key="3">
    <source>
        <dbReference type="ARBA" id="ARBA00012513"/>
    </source>
</evidence>
<feature type="region of interest" description="Disordered" evidence="16">
    <location>
        <begin position="186"/>
        <end position="234"/>
    </location>
</feature>
<dbReference type="Gene3D" id="3.40.50.790">
    <property type="match status" value="1"/>
</dbReference>
<evidence type="ECO:0000256" key="13">
    <source>
        <dbReference type="ARBA" id="ARBA00082680"/>
    </source>
</evidence>
<dbReference type="Pfam" id="PF00687">
    <property type="entry name" value="Ribosomal_L1"/>
    <property type="match status" value="1"/>
</dbReference>
<feature type="region of interest" description="Disordered" evidence="16">
    <location>
        <begin position="524"/>
        <end position="578"/>
    </location>
</feature>
<dbReference type="InterPro" id="IPR016095">
    <property type="entry name" value="Ribosomal_uL1_3-a/b-sand"/>
</dbReference>
<evidence type="ECO:0000259" key="17">
    <source>
        <dbReference type="PROSITE" id="PS50011"/>
    </source>
</evidence>
<dbReference type="SMART" id="SM00220">
    <property type="entry name" value="S_TKc"/>
    <property type="match status" value="1"/>
</dbReference>
<feature type="compositionally biased region" description="Polar residues" evidence="16">
    <location>
        <begin position="190"/>
        <end position="218"/>
    </location>
</feature>
<comment type="similarity">
    <text evidence="1">Belongs to the protein kinase superfamily. TKL Ser/Thr protein kinase family. RAF subfamily.</text>
</comment>
<sequence>MEMEEIPDEVGHLEHRYPSTAWWPSEFAEKFGSVSLDGKEEIMRNQELTEREYNALSSQTASQIFWKTGTLSEPIPNGFYSVVPEKRLKERFEDIPTLDELHALELEGFGADVILVDAKKDKKLTMLKQLTVTLVKGLNASPAAMIKKIAGLVGDLYTPPPPNMHITCSLSPYLFALVFNNSRLGPPAITGQQQQQPATTHDSNRSGRQQPARASSDSGELPAKQQCTSSATVSDVYKRPNSEISLAKAALEEASQISDNQGVQMLGQIKHSSSRSRAILFKLLADTVGFECRLVVGLPAEGSECAESYKQMSILVVLNSVELLVDLMRFPGQLIPRTTKAIFLTHMAAGESDSAENDSCDSPLEPNSPLYGFSERNDTDSSEKDDILQYQRRFEASSNAAGPSLRNTMLRANTSIDRKLGFSHSAPNTATTVWRRGRSKVITEPRTASSSPEHPSFRAHGRSMLSGDNRAFRGYSDDVSTSRSEGAPTSETRRIRRRKTPEIGDDVVRAVIAMNEAFKQNRLLKEQEESSSYHHASTNRDGASDLKKDISSQRSMSLPSSPHELRRQVPEKSGPDRMNDELVSTWNRILESHMYLNKPLLPFEEWNIDFSELTVGTRVGIGFFGEVFRGKWNGTEVAIKVFLEQDLTAENMEDFCNEISILSRLRHPNVILFLGACANPPHLSMVTEYMEMGSLYHLIHVSGQKNKLSWQKKLNMLRDICRGLMCLHRMKIVHRDLKSANCLVNKRWTVKICDFGLSRIMTDASMRDSTSAGTPEWMAPELIRNEPFTEKCDIFSFGVIMWELCTLNRPWEGIPPDRVVYAVANEGSRLEIPEGPLGRLIIAGQSQTKDLVVRKFSLDFLTVNTHYANPPFTIVRAPMAAFELLYQARRHCSYRTPSHFSPLIRSHFHRLLSSSSSSENPNPNNPSPIQPVSYTPKNPPESSTRLESNNPDGVKADGGLWTREDLRYLKDAPKIAPISYPTRVAPLPEDLPEEEKVKVEGMGDEEMERERRRIEAQKRAAMRRVMNVEEEMVSFPTLINVKSDEKKKKAVYDLKEAIRLVKANAKKRFDETLEAHVVLTPDMRRSDLKLEGTVAVPHGFGKVYRIAVFAEGAAADEAREAGADVVGGLELVENIKSGNVKIDFDKCFSTHAMMPNLRQIAKYLRQLMPDTKKGTVTKDITKAVKEAKRGVPFKKDKTAIVHVGIGKVSFQEEALCENIGAFVHELLRQKPAGLKKSSKYAGYVNTVHLCSTMGPSFPVTIQSLSIAADRHARKYVQ</sequence>
<evidence type="ECO:0000256" key="6">
    <source>
        <dbReference type="ARBA" id="ARBA00022741"/>
    </source>
</evidence>
<feature type="binding site" evidence="14">
    <location>
        <position position="640"/>
    </location>
    <ligand>
        <name>ATP</name>
        <dbReference type="ChEBI" id="CHEBI:30616"/>
    </ligand>
</feature>
<evidence type="ECO:0000256" key="4">
    <source>
        <dbReference type="ARBA" id="ARBA00022527"/>
    </source>
</evidence>
<dbReference type="InterPro" id="IPR023674">
    <property type="entry name" value="Ribosomal_uL1-like"/>
</dbReference>
<feature type="region of interest" description="Disordered" evidence="16">
    <location>
        <begin position="913"/>
        <end position="958"/>
    </location>
</feature>
<keyword evidence="4" id="KW-0723">Serine/threonine-protein kinase</keyword>
<dbReference type="PROSITE" id="PS00108">
    <property type="entry name" value="PROTEIN_KINASE_ST"/>
    <property type="match status" value="1"/>
</dbReference>
<feature type="compositionally biased region" description="Low complexity" evidence="16">
    <location>
        <begin position="913"/>
        <end position="922"/>
    </location>
</feature>
<dbReference type="AlphaFoldDB" id="A0A9J5W205"/>
<dbReference type="FunFam" id="3.30.200.20:FF:000060">
    <property type="entry name" value="Serine/threonine-protein kinase isoform 1"/>
    <property type="match status" value="1"/>
</dbReference>
<evidence type="ECO:0000256" key="7">
    <source>
        <dbReference type="ARBA" id="ARBA00022777"/>
    </source>
</evidence>
<dbReference type="Proteomes" id="UP000824120">
    <property type="component" value="Chromosome 12"/>
</dbReference>
<feature type="region of interest" description="Disordered" evidence="16">
    <location>
        <begin position="436"/>
        <end position="500"/>
    </location>
</feature>
<dbReference type="PROSITE" id="PS50011">
    <property type="entry name" value="PROTEIN_KINASE_DOM"/>
    <property type="match status" value="1"/>
</dbReference>
<dbReference type="InterPro" id="IPR028364">
    <property type="entry name" value="Ribosomal_uL1/biogenesis"/>
</dbReference>
<evidence type="ECO:0000256" key="10">
    <source>
        <dbReference type="ARBA" id="ARBA00023274"/>
    </source>
</evidence>
<reference evidence="18 19" key="1">
    <citation type="submission" date="2020-09" db="EMBL/GenBank/DDBJ databases">
        <title>De no assembly of potato wild relative species, Solanum commersonii.</title>
        <authorList>
            <person name="Cho K."/>
        </authorList>
    </citation>
    <scope>NUCLEOTIDE SEQUENCE [LARGE SCALE GENOMIC DNA]</scope>
    <source>
        <strain evidence="18">LZ3.2</strain>
        <tissue evidence="18">Leaf</tissue>
    </source>
</reference>
<feature type="compositionally biased region" description="Basic and acidic residues" evidence="16">
    <location>
        <begin position="542"/>
        <end position="551"/>
    </location>
</feature>
<comment type="catalytic activity">
    <reaction evidence="11">
        <text>L-threonyl-[protein] + ATP = O-phospho-L-threonyl-[protein] + ADP + H(+)</text>
        <dbReference type="Rhea" id="RHEA:46608"/>
        <dbReference type="Rhea" id="RHEA-COMP:11060"/>
        <dbReference type="Rhea" id="RHEA-COMP:11605"/>
        <dbReference type="ChEBI" id="CHEBI:15378"/>
        <dbReference type="ChEBI" id="CHEBI:30013"/>
        <dbReference type="ChEBI" id="CHEBI:30616"/>
        <dbReference type="ChEBI" id="CHEBI:61977"/>
        <dbReference type="ChEBI" id="CHEBI:456216"/>
        <dbReference type="EC" id="2.7.11.1"/>
    </reaction>
</comment>
<feature type="region of interest" description="Disordered" evidence="16">
    <location>
        <begin position="353"/>
        <end position="384"/>
    </location>
</feature>
<evidence type="ECO:0000313" key="19">
    <source>
        <dbReference type="Proteomes" id="UP000824120"/>
    </source>
</evidence>
<feature type="compositionally biased region" description="Basic and acidic residues" evidence="16">
    <location>
        <begin position="563"/>
        <end position="578"/>
    </location>
</feature>
<dbReference type="InterPro" id="IPR008271">
    <property type="entry name" value="Ser/Thr_kinase_AS"/>
</dbReference>
<dbReference type="SUPFAM" id="SSF56112">
    <property type="entry name" value="Protein kinase-like (PK-like)"/>
    <property type="match status" value="1"/>
</dbReference>
<evidence type="ECO:0000256" key="15">
    <source>
        <dbReference type="SAM" id="Coils"/>
    </source>
</evidence>
<dbReference type="GO" id="GO:0005524">
    <property type="term" value="F:ATP binding"/>
    <property type="evidence" value="ECO:0007669"/>
    <property type="project" value="UniProtKB-UniRule"/>
</dbReference>
<keyword evidence="7" id="KW-0418">Kinase</keyword>
<feature type="compositionally biased region" description="Basic and acidic residues" evidence="16">
    <location>
        <begin position="375"/>
        <end position="384"/>
    </location>
</feature>
<evidence type="ECO:0000313" key="18">
    <source>
        <dbReference type="EMBL" id="KAG5569190.1"/>
    </source>
</evidence>
<dbReference type="EC" id="2.7.11.1" evidence="3"/>
<dbReference type="Pfam" id="PF07714">
    <property type="entry name" value="PK_Tyr_Ser-Thr"/>
    <property type="match status" value="1"/>
</dbReference>
<organism evidence="18 19">
    <name type="scientific">Solanum commersonii</name>
    <name type="common">Commerson's wild potato</name>
    <name type="synonym">Commerson's nightshade</name>
    <dbReference type="NCBI Taxonomy" id="4109"/>
    <lineage>
        <taxon>Eukaryota</taxon>
        <taxon>Viridiplantae</taxon>
        <taxon>Streptophyta</taxon>
        <taxon>Embryophyta</taxon>
        <taxon>Tracheophyta</taxon>
        <taxon>Spermatophyta</taxon>
        <taxon>Magnoliopsida</taxon>
        <taxon>eudicotyledons</taxon>
        <taxon>Gunneridae</taxon>
        <taxon>Pentapetalae</taxon>
        <taxon>asterids</taxon>
        <taxon>lamiids</taxon>
        <taxon>Solanales</taxon>
        <taxon>Solanaceae</taxon>
        <taxon>Solanoideae</taxon>
        <taxon>Solaneae</taxon>
        <taxon>Solanum</taxon>
    </lineage>
</organism>
<dbReference type="InterPro" id="IPR000719">
    <property type="entry name" value="Prot_kinase_dom"/>
</dbReference>
<accession>A0A9J5W205</accession>
<name>A0A9J5W205_SOLCO</name>
<keyword evidence="19" id="KW-1185">Reference proteome</keyword>
<evidence type="ECO:0000256" key="8">
    <source>
        <dbReference type="ARBA" id="ARBA00022840"/>
    </source>
</evidence>
<keyword evidence="8 14" id="KW-0067">ATP-binding</keyword>
<evidence type="ECO:0000256" key="12">
    <source>
        <dbReference type="ARBA" id="ARBA00048679"/>
    </source>
</evidence>
<keyword evidence="10" id="KW-0687">Ribonucleoprotein</keyword>
<dbReference type="InterPro" id="IPR017441">
    <property type="entry name" value="Protein_kinase_ATP_BS"/>
</dbReference>
<dbReference type="GO" id="GO:0004674">
    <property type="term" value="F:protein serine/threonine kinase activity"/>
    <property type="evidence" value="ECO:0007669"/>
    <property type="project" value="UniProtKB-KW"/>
</dbReference>
<dbReference type="InterPro" id="IPR001245">
    <property type="entry name" value="Ser-Thr/Tyr_kinase_cat_dom"/>
</dbReference>
<protein>
    <recommendedName>
        <fullName evidence="3">non-specific serine/threonine protein kinase</fullName>
        <ecNumber evidence="3">2.7.11.1</ecNumber>
    </recommendedName>
    <alternativeName>
        <fullName evidence="13">CL1</fullName>
    </alternativeName>
</protein>
<evidence type="ECO:0000256" key="5">
    <source>
        <dbReference type="ARBA" id="ARBA00022679"/>
    </source>
</evidence>
<keyword evidence="9" id="KW-0689">Ribosomal protein</keyword>
<evidence type="ECO:0000256" key="1">
    <source>
        <dbReference type="ARBA" id="ARBA00010507"/>
    </source>
</evidence>
<dbReference type="CDD" id="cd13999">
    <property type="entry name" value="STKc_MAP3K-like"/>
    <property type="match status" value="1"/>
</dbReference>
<dbReference type="Gene3D" id="3.30.200.20">
    <property type="entry name" value="Phosphorylase Kinase, domain 1"/>
    <property type="match status" value="1"/>
</dbReference>
<comment type="caution">
    <text evidence="18">The sequence shown here is derived from an EMBL/GenBank/DDBJ whole genome shotgun (WGS) entry which is preliminary data.</text>
</comment>
<comment type="similarity">
    <text evidence="2">Belongs to the universal ribosomal protein uL1 family.</text>
</comment>
<dbReference type="InterPro" id="IPR011009">
    <property type="entry name" value="Kinase-like_dom_sf"/>
</dbReference>
<dbReference type="EMBL" id="JACXVP010000012">
    <property type="protein sequence ID" value="KAG5569190.1"/>
    <property type="molecule type" value="Genomic_DNA"/>
</dbReference>
<evidence type="ECO:0000256" key="11">
    <source>
        <dbReference type="ARBA" id="ARBA00047899"/>
    </source>
</evidence>
<dbReference type="FunFam" id="3.40.50.790:FF:000001">
    <property type="entry name" value="50S ribosomal protein L1"/>
    <property type="match status" value="1"/>
</dbReference>
<evidence type="ECO:0000256" key="9">
    <source>
        <dbReference type="ARBA" id="ARBA00022980"/>
    </source>
</evidence>